<name>A0AA35TVZ6_GEOBA</name>
<evidence type="ECO:0000256" key="1">
    <source>
        <dbReference type="ARBA" id="ARBA00001936"/>
    </source>
</evidence>
<dbReference type="CDD" id="cd23433">
    <property type="entry name" value="beta-trefoil_Ricin_GALNT1-like"/>
    <property type="match status" value="1"/>
</dbReference>
<evidence type="ECO:0000256" key="5">
    <source>
        <dbReference type="ARBA" id="ARBA00022676"/>
    </source>
</evidence>
<keyword evidence="6 16" id="KW-0808">Transferase</keyword>
<dbReference type="InterPro" id="IPR045885">
    <property type="entry name" value="GalNAc-T"/>
</dbReference>
<keyword evidence="10" id="KW-0735">Signal-anchor</keyword>
<evidence type="ECO:0000256" key="4">
    <source>
        <dbReference type="ARBA" id="ARBA00005680"/>
    </source>
</evidence>
<dbReference type="PANTHER" id="PTHR11675">
    <property type="entry name" value="N-ACETYLGALACTOSAMINYLTRANSFERASE"/>
    <property type="match status" value="1"/>
</dbReference>
<evidence type="ECO:0000256" key="12">
    <source>
        <dbReference type="ARBA" id="ARBA00023034"/>
    </source>
</evidence>
<evidence type="ECO:0000256" key="7">
    <source>
        <dbReference type="ARBA" id="ARBA00022692"/>
    </source>
</evidence>
<evidence type="ECO:0000256" key="6">
    <source>
        <dbReference type="ARBA" id="ARBA00022679"/>
    </source>
</evidence>
<evidence type="ECO:0000256" key="2">
    <source>
        <dbReference type="ARBA" id="ARBA00004323"/>
    </source>
</evidence>
<evidence type="ECO:0000256" key="9">
    <source>
        <dbReference type="ARBA" id="ARBA00022734"/>
    </source>
</evidence>
<dbReference type="GO" id="GO:0006493">
    <property type="term" value="P:protein O-linked glycosylation"/>
    <property type="evidence" value="ECO:0007669"/>
    <property type="project" value="TreeGrafter"/>
</dbReference>
<dbReference type="GO" id="GO:0030246">
    <property type="term" value="F:carbohydrate binding"/>
    <property type="evidence" value="ECO:0007669"/>
    <property type="project" value="UniProtKB-KW"/>
</dbReference>
<dbReference type="EC" id="2.4.1.-" evidence="16"/>
<evidence type="ECO:0000256" key="15">
    <source>
        <dbReference type="ARBA" id="ARBA00023211"/>
    </source>
</evidence>
<evidence type="ECO:0000256" key="13">
    <source>
        <dbReference type="ARBA" id="ARBA00023136"/>
    </source>
</evidence>
<keyword evidence="9 16" id="KW-0430">Lectin</keyword>
<dbReference type="InterPro" id="IPR000772">
    <property type="entry name" value="Ricin_B_lectin"/>
</dbReference>
<dbReference type="Pfam" id="PF00535">
    <property type="entry name" value="Glycos_transf_2"/>
    <property type="match status" value="1"/>
</dbReference>
<feature type="domain" description="Ricin B lectin" evidence="17">
    <location>
        <begin position="397"/>
        <end position="520"/>
    </location>
</feature>
<dbReference type="EMBL" id="CASHTH010004209">
    <property type="protein sequence ID" value="CAI8054769.1"/>
    <property type="molecule type" value="Genomic_DNA"/>
</dbReference>
<reference evidence="18" key="1">
    <citation type="submission" date="2023-03" db="EMBL/GenBank/DDBJ databases">
        <authorList>
            <person name="Steffen K."/>
            <person name="Cardenas P."/>
        </authorList>
    </citation>
    <scope>NUCLEOTIDE SEQUENCE</scope>
</reference>
<keyword evidence="15 16" id="KW-0464">Manganese</keyword>
<keyword evidence="14 16" id="KW-1015">Disulfide bond</keyword>
<keyword evidence="8" id="KW-0479">Metal-binding</keyword>
<dbReference type="Gene3D" id="2.80.10.50">
    <property type="match status" value="1"/>
</dbReference>
<keyword evidence="12 16" id="KW-0333">Golgi apparatus</keyword>
<dbReference type="Proteomes" id="UP001174909">
    <property type="component" value="Unassembled WGS sequence"/>
</dbReference>
<accession>A0AA35TVZ6</accession>
<dbReference type="SUPFAM" id="SSF53448">
    <property type="entry name" value="Nucleotide-diphospho-sugar transferases"/>
    <property type="match status" value="1"/>
</dbReference>
<comment type="caution">
    <text evidence="18">The sequence shown here is derived from an EMBL/GenBank/DDBJ whole genome shotgun (WGS) entry which is preliminary data.</text>
</comment>
<gene>
    <name evidence="18" type="ORF">GBAR_LOCUS29866</name>
</gene>
<evidence type="ECO:0000256" key="10">
    <source>
        <dbReference type="ARBA" id="ARBA00022968"/>
    </source>
</evidence>
<dbReference type="SMART" id="SM00458">
    <property type="entry name" value="RICIN"/>
    <property type="match status" value="1"/>
</dbReference>
<dbReference type="AlphaFoldDB" id="A0AA35TVZ6"/>
<dbReference type="FunFam" id="3.90.550.10:FF:000195">
    <property type="entry name" value="Polypeptide N-acetylgalactosaminyltransferase like 6"/>
    <property type="match status" value="1"/>
</dbReference>
<evidence type="ECO:0000256" key="16">
    <source>
        <dbReference type="RuleBase" id="RU361242"/>
    </source>
</evidence>
<evidence type="ECO:0000256" key="14">
    <source>
        <dbReference type="ARBA" id="ARBA00023157"/>
    </source>
</evidence>
<evidence type="ECO:0000313" key="19">
    <source>
        <dbReference type="Proteomes" id="UP001174909"/>
    </source>
</evidence>
<comment type="subcellular location">
    <subcellularLocation>
        <location evidence="2 16">Golgi apparatus membrane</location>
        <topology evidence="2 16">Single-pass type II membrane protein</topology>
    </subcellularLocation>
</comment>
<comment type="pathway">
    <text evidence="3 16">Protein modification; protein glycosylation.</text>
</comment>
<dbReference type="PANTHER" id="PTHR11675:SF68">
    <property type="entry name" value="N-ACETYLGALACTOSAMINYLTRANSFERASE 7"/>
    <property type="match status" value="1"/>
</dbReference>
<dbReference type="Gene3D" id="3.90.550.10">
    <property type="entry name" value="Spore Coat Polysaccharide Biosynthesis Protein SpsA, Chain A"/>
    <property type="match status" value="2"/>
</dbReference>
<dbReference type="PROSITE" id="PS50231">
    <property type="entry name" value="RICIN_B_LECTIN"/>
    <property type="match status" value="1"/>
</dbReference>
<dbReference type="InterPro" id="IPR029044">
    <property type="entry name" value="Nucleotide-diphossugar_trans"/>
</dbReference>
<dbReference type="GO" id="GO:0000139">
    <property type="term" value="C:Golgi membrane"/>
    <property type="evidence" value="ECO:0007669"/>
    <property type="project" value="UniProtKB-SubCell"/>
</dbReference>
<evidence type="ECO:0000256" key="11">
    <source>
        <dbReference type="ARBA" id="ARBA00022989"/>
    </source>
</evidence>
<keyword evidence="5 16" id="KW-0328">Glycosyltransferase</keyword>
<keyword evidence="11" id="KW-1133">Transmembrane helix</keyword>
<dbReference type="InterPro" id="IPR001173">
    <property type="entry name" value="Glyco_trans_2-like"/>
</dbReference>
<sequence length="535" mass="61826">MARCSLKKIVLVAVASISVAWLGFLGYSYAFAFRQKSILRYKLEEELKSYWGKNLVPETEEEKEKEKMGFQLNGFNQFRSDRIALNREIPDTRDPRCVDRRYRTDLPTASVVIIFHNEAFTVLLRTITSVLERSPEELIHEVVLVDDFSDHEDLKKKLEDWISPSTKIKLVRHSKREGLIRARITGASAATGDVLVFLDSHCEANIGWLEPLLERIKAHPGVRGGFNWGLQFKWKKIPDYEQERRDHDETREVKSPTMAGGLFAIDRKYFYHIGAYDMGMSIWGGENLEISFRVWMCGGQLEIIPCSRVGHIFRKRQPYTFPGGVDKILVKNNMRLAEVWMDEYKEHYYAKRPGIEKRDYGDTSERVELRKKLQCKSFDWFLKHVYPELPLPNENLWHGGALHNPHSRLCLDTYGHREGGEVGLYMCHGQAGNQEFGFTDLGELQFEEDLCLDVASQRPGAHITILNCHGLGGNQRWIYDNKTHVMQHSVSRHCLDVGEGKTAVMNVCVPGSSSQEWVFARHYVPKRRLKEPEHK</sequence>
<evidence type="ECO:0000313" key="18">
    <source>
        <dbReference type="EMBL" id="CAI8054769.1"/>
    </source>
</evidence>
<dbReference type="InterPro" id="IPR035992">
    <property type="entry name" value="Ricin_B-like_lectins"/>
</dbReference>
<dbReference type="GO" id="GO:0046872">
    <property type="term" value="F:metal ion binding"/>
    <property type="evidence" value="ECO:0007669"/>
    <property type="project" value="UniProtKB-KW"/>
</dbReference>
<proteinExistence type="inferred from homology"/>
<organism evidence="18 19">
    <name type="scientific">Geodia barretti</name>
    <name type="common">Barrett's horny sponge</name>
    <dbReference type="NCBI Taxonomy" id="519541"/>
    <lineage>
        <taxon>Eukaryota</taxon>
        <taxon>Metazoa</taxon>
        <taxon>Porifera</taxon>
        <taxon>Demospongiae</taxon>
        <taxon>Heteroscleromorpha</taxon>
        <taxon>Tetractinellida</taxon>
        <taxon>Astrophorina</taxon>
        <taxon>Geodiidae</taxon>
        <taxon>Geodia</taxon>
    </lineage>
</organism>
<evidence type="ECO:0000256" key="3">
    <source>
        <dbReference type="ARBA" id="ARBA00004922"/>
    </source>
</evidence>
<evidence type="ECO:0000259" key="17">
    <source>
        <dbReference type="SMART" id="SM00458"/>
    </source>
</evidence>
<evidence type="ECO:0000256" key="8">
    <source>
        <dbReference type="ARBA" id="ARBA00022723"/>
    </source>
</evidence>
<keyword evidence="13" id="KW-0472">Membrane</keyword>
<comment type="similarity">
    <text evidence="4 16">Belongs to the glycosyltransferase 2 family. GalNAc-T subfamily.</text>
</comment>
<keyword evidence="7" id="KW-0812">Transmembrane</keyword>
<keyword evidence="19" id="KW-1185">Reference proteome</keyword>
<comment type="cofactor">
    <cofactor evidence="1 16">
        <name>Mn(2+)</name>
        <dbReference type="ChEBI" id="CHEBI:29035"/>
    </cofactor>
</comment>
<dbReference type="CDD" id="cd02510">
    <property type="entry name" value="pp-GalNAc-T"/>
    <property type="match status" value="1"/>
</dbReference>
<dbReference type="SUPFAM" id="SSF50370">
    <property type="entry name" value="Ricin B-like lectins"/>
    <property type="match status" value="1"/>
</dbReference>
<dbReference type="Pfam" id="PF00652">
    <property type="entry name" value="Ricin_B_lectin"/>
    <property type="match status" value="1"/>
</dbReference>
<dbReference type="GO" id="GO:0004653">
    <property type="term" value="F:polypeptide N-acetylgalactosaminyltransferase activity"/>
    <property type="evidence" value="ECO:0007669"/>
    <property type="project" value="TreeGrafter"/>
</dbReference>
<protein>
    <recommendedName>
        <fullName evidence="16">Polypeptide N-acetylgalactosaminyltransferase</fullName>
        <ecNumber evidence="16">2.4.1.-</ecNumber>
    </recommendedName>
    <alternativeName>
        <fullName evidence="16">Protein-UDP acetylgalactosaminyltransferase</fullName>
    </alternativeName>
</protein>